<feature type="active site" evidence="7">
    <location>
        <position position="428"/>
    </location>
</feature>
<dbReference type="InterPro" id="IPR047045">
    <property type="entry name" value="CobQ_N"/>
</dbReference>
<evidence type="ECO:0000256" key="6">
    <source>
        <dbReference type="ARBA" id="ARBA00025166"/>
    </source>
</evidence>
<evidence type="ECO:0000256" key="7">
    <source>
        <dbReference type="HAMAP-Rule" id="MF_00028"/>
    </source>
</evidence>
<accession>A0A9W4QRA7</accession>
<reference evidence="10" key="1">
    <citation type="submission" date="2022-07" db="EMBL/GenBank/DDBJ databases">
        <authorList>
            <person name="Criscuolo A."/>
        </authorList>
    </citation>
    <scope>NUCLEOTIDE SEQUENCE</scope>
    <source>
        <strain evidence="10">CIP111854</strain>
    </source>
</reference>
<comment type="similarity">
    <text evidence="2 7">Belongs to the CobB/CobQ family. CobQ subfamily.</text>
</comment>
<evidence type="ECO:0000256" key="3">
    <source>
        <dbReference type="ARBA" id="ARBA00019833"/>
    </source>
</evidence>
<evidence type="ECO:0000259" key="8">
    <source>
        <dbReference type="Pfam" id="PF01656"/>
    </source>
</evidence>
<dbReference type="PANTHER" id="PTHR21343:SF1">
    <property type="entry name" value="COBYRIC ACID SYNTHASE"/>
    <property type="match status" value="1"/>
</dbReference>
<keyword evidence="4 7" id="KW-0169">Cobalamin biosynthesis</keyword>
<evidence type="ECO:0000259" key="9">
    <source>
        <dbReference type="Pfam" id="PF07685"/>
    </source>
</evidence>
<keyword evidence="5 7" id="KW-0315">Glutamine amidotransferase</keyword>
<evidence type="ECO:0000256" key="4">
    <source>
        <dbReference type="ARBA" id="ARBA00022573"/>
    </source>
</evidence>
<sequence>MVQGTTSDAGKSTLVAGLCRVLARRGMNVAPFKPQNMALNSAVTPCGGEIGRAQALQAIAAKVELSTDFNPILLKPNSDTGAQVIIHGRSISNMEAAKYHDYKKVAMQAVLQSHQRLESQFEVVLVEGAGSPAEINLRENDIANMGFACEVNCPVIIIADIDKGGVFAHLVGTLALLSEAEQALVKGFVINRFRGDISLLQSGLDWLEQYTGKPVVGVLPYLHSLNLDAEDAVTLDNHVTDSMLSISVLLVPHISNHTDFDSLRLHPNVDLRYVRHGEQIAATDLIIIPGSKNVIGDLAFIQNESWQGEIIRHLRFGGKVLGICGGLQMLGKAIYDPSGIESSQKEIQGLNLADFTTTLMHSKTLTQITGECLLGKTPIAISGYEIHCGVSEGDALANPFIRFTAHPNGISHDGFISEDRQIAGTYLHGLFDSPDAAKTILDWASDGRLQAPAFDLVTHREQQLERLADSCEQYLDMDKILALMLNNEIE</sequence>
<dbReference type="InterPro" id="IPR002586">
    <property type="entry name" value="CobQ/CobB/MinD/ParA_Nub-bd_dom"/>
</dbReference>
<dbReference type="Pfam" id="PF01656">
    <property type="entry name" value="CbiA"/>
    <property type="match status" value="1"/>
</dbReference>
<protein>
    <recommendedName>
        <fullName evidence="3 7">Cobyric acid synthase</fullName>
    </recommendedName>
</protein>
<dbReference type="SUPFAM" id="SSF52540">
    <property type="entry name" value="P-loop containing nucleoside triphosphate hydrolases"/>
    <property type="match status" value="1"/>
</dbReference>
<comment type="function">
    <text evidence="6 7">Catalyzes amidations at positions B, D, E, and G on adenosylcobyrinic A,C-diamide. NH(2) groups are provided by glutamine, and one molecule of ATP is hydrogenolyzed for each amidation.</text>
</comment>
<dbReference type="AlphaFoldDB" id="A0A9W4QRA7"/>
<dbReference type="InterPro" id="IPR004459">
    <property type="entry name" value="CobQ_synth"/>
</dbReference>
<name>A0A9W4QRA7_9GAMM</name>
<dbReference type="HAMAP" id="MF_00028">
    <property type="entry name" value="CobQ"/>
    <property type="match status" value="1"/>
</dbReference>
<evidence type="ECO:0000256" key="2">
    <source>
        <dbReference type="ARBA" id="ARBA00006205"/>
    </source>
</evidence>
<evidence type="ECO:0000256" key="5">
    <source>
        <dbReference type="ARBA" id="ARBA00022962"/>
    </source>
</evidence>
<feature type="domain" description="CobB/CobQ-like glutamine amidotransferase" evidence="9">
    <location>
        <begin position="246"/>
        <end position="434"/>
    </location>
</feature>
<dbReference type="CDD" id="cd01750">
    <property type="entry name" value="GATase1_CobQ"/>
    <property type="match status" value="1"/>
</dbReference>
<dbReference type="Gene3D" id="3.40.50.880">
    <property type="match status" value="1"/>
</dbReference>
<proteinExistence type="inferred from homology"/>
<dbReference type="NCBIfam" id="TIGR00313">
    <property type="entry name" value="cobQ"/>
    <property type="match status" value="1"/>
</dbReference>
<comment type="pathway">
    <text evidence="1 7">Cofactor biosynthesis; adenosylcobalamin biosynthesis.</text>
</comment>
<dbReference type="GO" id="GO:0009236">
    <property type="term" value="P:cobalamin biosynthetic process"/>
    <property type="evidence" value="ECO:0007669"/>
    <property type="project" value="UniProtKB-UniRule"/>
</dbReference>
<dbReference type="InterPro" id="IPR029062">
    <property type="entry name" value="Class_I_gatase-like"/>
</dbReference>
<dbReference type="Pfam" id="PF07685">
    <property type="entry name" value="GATase_3"/>
    <property type="match status" value="1"/>
</dbReference>
<dbReference type="PROSITE" id="PS51274">
    <property type="entry name" value="GATASE_COBBQ"/>
    <property type="match status" value="1"/>
</dbReference>
<feature type="domain" description="CobQ/CobB/MinD/ParA nucleotide binding" evidence="8">
    <location>
        <begin position="1"/>
        <end position="226"/>
    </location>
</feature>
<dbReference type="InterPro" id="IPR011698">
    <property type="entry name" value="GATase_3"/>
</dbReference>
<dbReference type="EMBL" id="CAMAPC010000001">
    <property type="protein sequence ID" value="CAH9049838.1"/>
    <property type="molecule type" value="Genomic_DNA"/>
</dbReference>
<feature type="active site" description="Nucleophile" evidence="7">
    <location>
        <position position="324"/>
    </location>
</feature>
<organism evidence="10 11">
    <name type="scientific">Pseudoalteromonas holothuriae</name>
    <dbReference type="NCBI Taxonomy" id="2963714"/>
    <lineage>
        <taxon>Bacteria</taxon>
        <taxon>Pseudomonadati</taxon>
        <taxon>Pseudomonadota</taxon>
        <taxon>Gammaproteobacteria</taxon>
        <taxon>Alteromonadales</taxon>
        <taxon>Pseudoalteromonadaceae</taxon>
        <taxon>Pseudoalteromonas</taxon>
    </lineage>
</organism>
<dbReference type="PANTHER" id="PTHR21343">
    <property type="entry name" value="DETHIOBIOTIN SYNTHETASE"/>
    <property type="match status" value="1"/>
</dbReference>
<dbReference type="CDD" id="cd05389">
    <property type="entry name" value="CobQ_N"/>
    <property type="match status" value="1"/>
</dbReference>
<dbReference type="NCBIfam" id="NF001989">
    <property type="entry name" value="PRK00784.1"/>
    <property type="match status" value="1"/>
</dbReference>
<dbReference type="Gene3D" id="3.40.50.300">
    <property type="entry name" value="P-loop containing nucleotide triphosphate hydrolases"/>
    <property type="match status" value="1"/>
</dbReference>
<dbReference type="Proteomes" id="UP001152467">
    <property type="component" value="Unassembled WGS sequence"/>
</dbReference>
<evidence type="ECO:0000256" key="1">
    <source>
        <dbReference type="ARBA" id="ARBA00004953"/>
    </source>
</evidence>
<evidence type="ECO:0000313" key="10">
    <source>
        <dbReference type="EMBL" id="CAH9049838.1"/>
    </source>
</evidence>
<dbReference type="GO" id="GO:0015420">
    <property type="term" value="F:ABC-type vitamin B12 transporter activity"/>
    <property type="evidence" value="ECO:0007669"/>
    <property type="project" value="UniProtKB-UniRule"/>
</dbReference>
<keyword evidence="11" id="KW-1185">Reference proteome</keyword>
<comment type="caution">
    <text evidence="10">The sequence shown here is derived from an EMBL/GenBank/DDBJ whole genome shotgun (WGS) entry which is preliminary data.</text>
</comment>
<dbReference type="GO" id="GO:0003824">
    <property type="term" value="F:catalytic activity"/>
    <property type="evidence" value="ECO:0007669"/>
    <property type="project" value="InterPro"/>
</dbReference>
<dbReference type="SUPFAM" id="SSF52317">
    <property type="entry name" value="Class I glutamine amidotransferase-like"/>
    <property type="match status" value="1"/>
</dbReference>
<dbReference type="InterPro" id="IPR033949">
    <property type="entry name" value="CobQ_GATase1"/>
</dbReference>
<gene>
    <name evidence="7 10" type="primary">cobQ</name>
    <name evidence="10" type="ORF">PSECIP111854_00384</name>
</gene>
<dbReference type="InterPro" id="IPR027417">
    <property type="entry name" value="P-loop_NTPase"/>
</dbReference>
<evidence type="ECO:0000313" key="11">
    <source>
        <dbReference type="Proteomes" id="UP001152467"/>
    </source>
</evidence>